<proteinExistence type="predicted"/>
<dbReference type="AlphaFoldDB" id="A0A1Q9EJT3"/>
<reference evidence="2 3" key="1">
    <citation type="submission" date="2016-02" db="EMBL/GenBank/DDBJ databases">
        <title>Genome analysis of coral dinoflagellate symbionts highlights evolutionary adaptations to a symbiotic lifestyle.</title>
        <authorList>
            <person name="Aranda M."/>
            <person name="Li Y."/>
            <person name="Liew Y.J."/>
            <person name="Baumgarten S."/>
            <person name="Simakov O."/>
            <person name="Wilson M."/>
            <person name="Piel J."/>
            <person name="Ashoor H."/>
            <person name="Bougouffa S."/>
            <person name="Bajic V.B."/>
            <person name="Ryu T."/>
            <person name="Ravasi T."/>
            <person name="Bayer T."/>
            <person name="Micklem G."/>
            <person name="Kim H."/>
            <person name="Bhak J."/>
            <person name="Lajeunesse T.C."/>
            <person name="Voolstra C.R."/>
        </authorList>
    </citation>
    <scope>NUCLEOTIDE SEQUENCE [LARGE SCALE GENOMIC DNA]</scope>
    <source>
        <strain evidence="2 3">CCMP2467</strain>
    </source>
</reference>
<dbReference type="EMBL" id="LSRX01000134">
    <property type="protein sequence ID" value="OLQ07638.1"/>
    <property type="molecule type" value="Genomic_DNA"/>
</dbReference>
<keyword evidence="3" id="KW-1185">Reference proteome</keyword>
<accession>A0A1Q9EJT3</accession>
<evidence type="ECO:0000313" key="3">
    <source>
        <dbReference type="Proteomes" id="UP000186817"/>
    </source>
</evidence>
<gene>
    <name evidence="2" type="ORF">AK812_SmicGene8907</name>
</gene>
<protein>
    <submittedName>
        <fullName evidence="2">Uncharacterized protein</fullName>
    </submittedName>
</protein>
<feature type="region of interest" description="Disordered" evidence="1">
    <location>
        <begin position="1"/>
        <end position="23"/>
    </location>
</feature>
<dbReference type="Proteomes" id="UP000186817">
    <property type="component" value="Unassembled WGS sequence"/>
</dbReference>
<evidence type="ECO:0000313" key="2">
    <source>
        <dbReference type="EMBL" id="OLQ07638.1"/>
    </source>
</evidence>
<evidence type="ECO:0000256" key="1">
    <source>
        <dbReference type="SAM" id="MobiDB-lite"/>
    </source>
</evidence>
<comment type="caution">
    <text evidence="2">The sequence shown here is derived from an EMBL/GenBank/DDBJ whole genome shotgun (WGS) entry which is preliminary data.</text>
</comment>
<sequence>MSHVNPPEDAAGSPSGRGLRDGMSEQGVVTIIEDVGRRCHAGTGDERCPAHLVPQLWKLRWRSEQLLQECRMRGIFRHSVGTSAAHEDRCGRDEVYCIFIVWSRTVADAVPMPMTVLICFSSDYRGSLWKVPVYFKRICRAESCFQLWSDRPMADAIAYLELAEDLNEEFMPLLSPTSKELDVAQHCRDIKTFLEVQMGCDTLAESCLGHRMLRVPDHRRRSGTERVVTVRASRTEDRLYLL</sequence>
<organism evidence="2 3">
    <name type="scientific">Symbiodinium microadriaticum</name>
    <name type="common">Dinoflagellate</name>
    <name type="synonym">Zooxanthella microadriatica</name>
    <dbReference type="NCBI Taxonomy" id="2951"/>
    <lineage>
        <taxon>Eukaryota</taxon>
        <taxon>Sar</taxon>
        <taxon>Alveolata</taxon>
        <taxon>Dinophyceae</taxon>
        <taxon>Suessiales</taxon>
        <taxon>Symbiodiniaceae</taxon>
        <taxon>Symbiodinium</taxon>
    </lineage>
</organism>
<name>A0A1Q9EJT3_SYMMI</name>